<dbReference type="AlphaFoldDB" id="A0A927F180"/>
<evidence type="ECO:0000256" key="3">
    <source>
        <dbReference type="ARBA" id="ARBA00022989"/>
    </source>
</evidence>
<feature type="domain" description="DUF1232" evidence="5">
    <location>
        <begin position="6"/>
        <end position="37"/>
    </location>
</feature>
<protein>
    <submittedName>
        <fullName evidence="6">DUF1232 domain-containing protein</fullName>
    </submittedName>
</protein>
<dbReference type="Pfam" id="PF06803">
    <property type="entry name" value="DUF1232"/>
    <property type="match status" value="1"/>
</dbReference>
<dbReference type="Proteomes" id="UP000632289">
    <property type="component" value="Unassembled WGS sequence"/>
</dbReference>
<comment type="caution">
    <text evidence="6">The sequence shown here is derived from an EMBL/GenBank/DDBJ whole genome shotgun (WGS) entry which is preliminary data.</text>
</comment>
<evidence type="ECO:0000256" key="1">
    <source>
        <dbReference type="ARBA" id="ARBA00004127"/>
    </source>
</evidence>
<gene>
    <name evidence="6" type="ORF">IF129_18690</name>
</gene>
<keyword evidence="7" id="KW-1185">Reference proteome</keyword>
<evidence type="ECO:0000259" key="5">
    <source>
        <dbReference type="Pfam" id="PF06803"/>
    </source>
</evidence>
<name>A0A927F180_9ACTN</name>
<accession>A0A927F180</accession>
<evidence type="ECO:0000313" key="6">
    <source>
        <dbReference type="EMBL" id="MBD3933573.1"/>
    </source>
</evidence>
<reference evidence="6" key="1">
    <citation type="submission" date="2020-09" db="EMBL/GenBank/DDBJ databases">
        <title>Secondary metabolite and genome analysis of marine Streptomyces chumphonensis KK1-2T.</title>
        <authorList>
            <person name="Phongsopitanun W."/>
            <person name="Kanchanasin P."/>
            <person name="Pittayakhajonwut P."/>
            <person name="Suwanborirux K."/>
            <person name="Tanasupawat S."/>
        </authorList>
    </citation>
    <scope>NUCLEOTIDE SEQUENCE</scope>
    <source>
        <strain evidence="6">KK1-2</strain>
    </source>
</reference>
<dbReference type="EMBL" id="JACXYU010000010">
    <property type="protein sequence ID" value="MBD3933573.1"/>
    <property type="molecule type" value="Genomic_DNA"/>
</dbReference>
<dbReference type="InterPro" id="IPR010652">
    <property type="entry name" value="DUF1232"/>
</dbReference>
<dbReference type="GO" id="GO:0012505">
    <property type="term" value="C:endomembrane system"/>
    <property type="evidence" value="ECO:0007669"/>
    <property type="project" value="UniProtKB-SubCell"/>
</dbReference>
<keyword evidence="3" id="KW-1133">Transmembrane helix</keyword>
<evidence type="ECO:0000313" key="7">
    <source>
        <dbReference type="Proteomes" id="UP000632289"/>
    </source>
</evidence>
<proteinExistence type="predicted"/>
<keyword evidence="4" id="KW-0472">Membrane</keyword>
<keyword evidence="2" id="KW-0812">Transmembrane</keyword>
<evidence type="ECO:0000256" key="4">
    <source>
        <dbReference type="ARBA" id="ARBA00023136"/>
    </source>
</evidence>
<comment type="subcellular location">
    <subcellularLocation>
        <location evidence="1">Endomembrane system</location>
        <topology evidence="1">Multi-pass membrane protein</topology>
    </subcellularLocation>
</comment>
<evidence type="ECO:0000256" key="2">
    <source>
        <dbReference type="ARBA" id="ARBA00022692"/>
    </source>
</evidence>
<sequence length="60" mass="6261">MPTENKVVFWAAVLYVLSPVDLIPDPVLIDDIGVLLLALKSLHSAAETAGLRPAPKGGAP</sequence>
<organism evidence="6 7">
    <name type="scientific">Streptomyces chumphonensis</name>
    <dbReference type="NCBI Taxonomy" id="1214925"/>
    <lineage>
        <taxon>Bacteria</taxon>
        <taxon>Bacillati</taxon>
        <taxon>Actinomycetota</taxon>
        <taxon>Actinomycetes</taxon>
        <taxon>Kitasatosporales</taxon>
        <taxon>Streptomycetaceae</taxon>
        <taxon>Streptomyces</taxon>
    </lineage>
</organism>